<dbReference type="RefSeq" id="WP_016442242.1">
    <property type="nucleotide sequence ID" value="NZ_KE150262.1"/>
</dbReference>
<dbReference type="AlphaFoldDB" id="S2VML3"/>
<gene>
    <name evidence="2" type="ORF">HMPREF9237_00607</name>
</gene>
<organism evidence="2 3">
    <name type="scientific">Actinotignum schaalii FB123-CNA-2</name>
    <dbReference type="NCBI Taxonomy" id="883067"/>
    <lineage>
        <taxon>Bacteria</taxon>
        <taxon>Bacillati</taxon>
        <taxon>Actinomycetota</taxon>
        <taxon>Actinomycetes</taxon>
        <taxon>Actinomycetales</taxon>
        <taxon>Actinomycetaceae</taxon>
        <taxon>Actinotignum</taxon>
    </lineage>
</organism>
<dbReference type="OrthoDB" id="4505949at2"/>
<keyword evidence="1" id="KW-0472">Membrane</keyword>
<evidence type="ECO:0000313" key="2">
    <source>
        <dbReference type="EMBL" id="EPD27250.1"/>
    </source>
</evidence>
<dbReference type="eggNOG" id="ENOG502Z8PQ">
    <property type="taxonomic scope" value="Bacteria"/>
</dbReference>
<dbReference type="PATRIC" id="fig|883067.3.peg.601"/>
<keyword evidence="3" id="KW-1185">Reference proteome</keyword>
<dbReference type="NCBIfam" id="NF042935">
    <property type="entry name" value="SCO6880_fam"/>
    <property type="match status" value="1"/>
</dbReference>
<name>S2VML3_9ACTO</name>
<dbReference type="HOGENOM" id="CLU_041274_0_0_11"/>
<evidence type="ECO:0008006" key="4">
    <source>
        <dbReference type="Google" id="ProtNLM"/>
    </source>
</evidence>
<dbReference type="EMBL" id="AGWM01000007">
    <property type="protein sequence ID" value="EPD27250.1"/>
    <property type="molecule type" value="Genomic_DNA"/>
</dbReference>
<proteinExistence type="predicted"/>
<dbReference type="Proteomes" id="UP000014393">
    <property type="component" value="Unassembled WGS sequence"/>
</dbReference>
<evidence type="ECO:0000313" key="3">
    <source>
        <dbReference type="Proteomes" id="UP000014393"/>
    </source>
</evidence>
<keyword evidence="1" id="KW-0812">Transmembrane</keyword>
<accession>S2VML3</accession>
<evidence type="ECO:0000256" key="1">
    <source>
        <dbReference type="SAM" id="Phobius"/>
    </source>
</evidence>
<sequence>MSSPRTYGHWRKPQAPGIGRLSGALTVGVFALLILMVLVQIIAGIIPALVLGSIGGSLGLLFARKDVHGVSLAGKIGERMRFWRSRRRGENLYRSGPLGVTGGAFLLPGVLAPTNVADFVDGFGRDFAVITTGRAGTFAVVFACESEGASLVTQDQVDTWVARWGQFLARLGEEPGLVGASVVVESAPDTGSRLQREISTHQAENIPALAEQMLSEVADIYPYGSASLRAYVTLTFENHLGKGTSKTLDIEEAGLELATRLPSLSQALTGTGAGFVRPLDAAGLGRVVRLAYDPGAQEVFDDALASSEAVTLGWNEVGPSATQANWDNLVHDNAVSVSWVMSAAPRGIVQSNILASLLAPSPRIARKRVALLYRPIEAGRAGEIVEKDKNAASVRVSSSANVRARDEVALAHAVASAAEEAAGAGLENFGMVITATTTSDAGDVKDMVDAVGSLASSARIRIRKCYGGQDAAFAISLPLGIMPGRYSVISESVREAL</sequence>
<dbReference type="InterPro" id="IPR049978">
    <property type="entry name" value="SCO6880-like"/>
</dbReference>
<reference evidence="2 3" key="1">
    <citation type="submission" date="2013-05" db="EMBL/GenBank/DDBJ databases">
        <title>The Genome Sequence of Actinobaculum schaalii FB123-CNA2.</title>
        <authorList>
            <consortium name="The Broad Institute Genomics Platform"/>
            <person name="Earl A."/>
            <person name="Ward D."/>
            <person name="Feldgarden M."/>
            <person name="Gevers D."/>
            <person name="Saerens B."/>
            <person name="Vaneechoutte M."/>
            <person name="Walker B."/>
            <person name="Young S."/>
            <person name="Zeng Q."/>
            <person name="Gargeya S."/>
            <person name="Fitzgerald M."/>
            <person name="Haas B."/>
            <person name="Abouelleil A."/>
            <person name="Allen A.W."/>
            <person name="Alvarado L."/>
            <person name="Arachchi H.M."/>
            <person name="Berlin A.M."/>
            <person name="Chapman S.B."/>
            <person name="Gainer-Dewar J."/>
            <person name="Goldberg J."/>
            <person name="Griggs A."/>
            <person name="Gujja S."/>
            <person name="Hansen M."/>
            <person name="Howarth C."/>
            <person name="Imamovic A."/>
            <person name="Ireland A."/>
            <person name="Larimer J."/>
            <person name="McCowan C."/>
            <person name="Murphy C."/>
            <person name="Pearson M."/>
            <person name="Poon T.W."/>
            <person name="Priest M."/>
            <person name="Roberts A."/>
            <person name="Saif S."/>
            <person name="Shea T."/>
            <person name="Sisk P."/>
            <person name="Sykes S."/>
            <person name="Wortman J."/>
            <person name="Nusbaum C."/>
            <person name="Birren B."/>
        </authorList>
    </citation>
    <scope>NUCLEOTIDE SEQUENCE [LARGE SCALE GENOMIC DNA]</scope>
    <source>
        <strain evidence="2 3">FB123-CNA-2</strain>
    </source>
</reference>
<comment type="caution">
    <text evidence="2">The sequence shown here is derived from an EMBL/GenBank/DDBJ whole genome shotgun (WGS) entry which is preliminary data.</text>
</comment>
<protein>
    <recommendedName>
        <fullName evidence="4">Integral membrane protein</fullName>
    </recommendedName>
</protein>
<keyword evidence="1" id="KW-1133">Transmembrane helix</keyword>
<feature type="transmembrane region" description="Helical" evidence="1">
    <location>
        <begin position="21"/>
        <end position="39"/>
    </location>
</feature>